<evidence type="ECO:0000313" key="2">
    <source>
        <dbReference type="Proteomes" id="UP001319846"/>
    </source>
</evidence>
<reference evidence="1" key="1">
    <citation type="submission" date="2020-06" db="EMBL/GenBank/DDBJ databases">
        <title>Whole Genome Sequence of Halomonas aquamarina MB598.</title>
        <authorList>
            <person name="Pervaiz M."/>
            <person name="Fariq A."/>
            <person name="Yasmin A."/>
            <person name="Welch M."/>
        </authorList>
    </citation>
    <scope>NUCLEOTIDE SEQUENCE</scope>
    <source>
        <strain evidence="1">MB598</strain>
    </source>
</reference>
<organism evidence="1 2">
    <name type="scientific">Vreelandella aquamarina</name>
    <dbReference type="NCBI Taxonomy" id="77097"/>
    <lineage>
        <taxon>Bacteria</taxon>
        <taxon>Pseudomonadati</taxon>
        <taxon>Pseudomonadota</taxon>
        <taxon>Gammaproteobacteria</taxon>
        <taxon>Oceanospirillales</taxon>
        <taxon>Halomonadaceae</taxon>
        <taxon>Vreelandella</taxon>
    </lineage>
</organism>
<gene>
    <name evidence="1" type="ORF">HW452_12935</name>
</gene>
<accession>A0ACC5VX26</accession>
<keyword evidence="2" id="KW-1185">Reference proteome</keyword>
<comment type="caution">
    <text evidence="1">The sequence shown here is derived from an EMBL/GenBank/DDBJ whole genome shotgun (WGS) entry which is preliminary data.</text>
</comment>
<sequence length="422" mass="45071">MSVFSLVSILITLAAVSSYFNDRYIKLPTTIGVMLVALVASLALILISPYNEGLRDEATALVARIDFDQVVLHGMLAFLLFAAAIHVKFDNLSREWLPIALLAVAGTLMSTFIVGTLTWLTLDWMGLGIPFLHALLFGALISPTDPIAVVAIMKSVGVSQQLESQISGESLFNDGLGVVVFLVLLQLSGLDATEGSHMSSPIDAAAIGMLLLKEVGGALLLASVVGYVAYQMLKRVDNYQVEVLLTLALAMGLYALADGLHLSAPIAVVIAGLFVGNHGRLFAMSEKTRDNVDTFWELIDEILNVVLFFLIGLELLILPIERAWLVAGALAIPIVLAARGFCVSIIMGPLGRVTRQSPGAIRILTWGGLRGGISVAMALSLPEGELRNLVLTLTYCVVVFSIMVQGLTMGKVIRLSSRSSAP</sequence>
<evidence type="ECO:0000313" key="1">
    <source>
        <dbReference type="EMBL" id="MBZ5488429.1"/>
    </source>
</evidence>
<dbReference type="Proteomes" id="UP001319846">
    <property type="component" value="Unassembled WGS sequence"/>
</dbReference>
<dbReference type="EMBL" id="JABYQT010000008">
    <property type="protein sequence ID" value="MBZ5488429.1"/>
    <property type="molecule type" value="Genomic_DNA"/>
</dbReference>
<proteinExistence type="predicted"/>
<protein>
    <submittedName>
        <fullName evidence="1">Sodium:proton antiporter</fullName>
    </submittedName>
</protein>
<name>A0ACC5VX26_9GAMM</name>